<dbReference type="InterPro" id="IPR011989">
    <property type="entry name" value="ARM-like"/>
</dbReference>
<protein>
    <submittedName>
        <fullName evidence="1">HEAT repeat domain-containing protein</fullName>
    </submittedName>
</protein>
<keyword evidence="2" id="KW-1185">Reference proteome</keyword>
<dbReference type="Pfam" id="PF13646">
    <property type="entry name" value="HEAT_2"/>
    <property type="match status" value="1"/>
</dbReference>
<comment type="caution">
    <text evidence="1">The sequence shown here is derived from an EMBL/GenBank/DDBJ whole genome shotgun (WGS) entry which is preliminary data.</text>
</comment>
<name>A0A6C2CIY6_9RHOO</name>
<reference evidence="1 2" key="1">
    <citation type="submission" date="2019-01" db="EMBL/GenBank/DDBJ databases">
        <title>Zoogloea oleivorans genome sequencing and assembly.</title>
        <authorList>
            <person name="Tancsics A."/>
            <person name="Farkas M."/>
            <person name="Kriszt B."/>
            <person name="Maroti G."/>
            <person name="Horvath B."/>
        </authorList>
    </citation>
    <scope>NUCLEOTIDE SEQUENCE [LARGE SCALE GENOMIC DNA]</scope>
    <source>
        <strain evidence="1 2">Buc</strain>
    </source>
</reference>
<gene>
    <name evidence="1" type="ORF">ETQ85_20980</name>
</gene>
<organism evidence="1 2">
    <name type="scientific">Zoogloea oleivorans</name>
    <dbReference type="NCBI Taxonomy" id="1552750"/>
    <lineage>
        <taxon>Bacteria</taxon>
        <taxon>Pseudomonadati</taxon>
        <taxon>Pseudomonadota</taxon>
        <taxon>Betaproteobacteria</taxon>
        <taxon>Rhodocyclales</taxon>
        <taxon>Zoogloeaceae</taxon>
        <taxon>Zoogloea</taxon>
    </lineage>
</organism>
<dbReference type="SUPFAM" id="SSF48371">
    <property type="entry name" value="ARM repeat"/>
    <property type="match status" value="1"/>
</dbReference>
<proteinExistence type="predicted"/>
<dbReference type="EMBL" id="SDKK01000026">
    <property type="protein sequence ID" value="TYC53542.1"/>
    <property type="molecule type" value="Genomic_DNA"/>
</dbReference>
<accession>A0A6C2CIY6</accession>
<dbReference type="RefSeq" id="WP_148581024.1">
    <property type="nucleotide sequence ID" value="NZ_SDKK01000026.1"/>
</dbReference>
<dbReference type="Proteomes" id="UP000389128">
    <property type="component" value="Unassembled WGS sequence"/>
</dbReference>
<sequence>MKKLALAHPPRLEEVARRAATLGWHFTDEFPADSDCPYEAIWTLPESGTEVHYIVDDIAGASFFTFRSDASPELEATLVKRFACRSLDQALSSAEQATDPTLQIEAAAMIAVLGPEAFDPRCHAAIAHLMSAADPRVRLRAVVAAAVLGWREFIPQIKGIAASDNTDYVRWRATDVLAAFARSGL</sequence>
<evidence type="ECO:0000313" key="1">
    <source>
        <dbReference type="EMBL" id="TYC53542.1"/>
    </source>
</evidence>
<dbReference type="AlphaFoldDB" id="A0A6C2CIY6"/>
<dbReference type="InterPro" id="IPR016024">
    <property type="entry name" value="ARM-type_fold"/>
</dbReference>
<dbReference type="Gene3D" id="1.25.10.10">
    <property type="entry name" value="Leucine-rich Repeat Variant"/>
    <property type="match status" value="1"/>
</dbReference>
<evidence type="ECO:0000313" key="2">
    <source>
        <dbReference type="Proteomes" id="UP000389128"/>
    </source>
</evidence>